<gene>
    <name evidence="1" type="ORF">A8V01_12670</name>
</gene>
<comment type="caution">
    <text evidence="1">The sequence shown here is derived from an EMBL/GenBank/DDBJ whole genome shotgun (WGS) entry which is preliminary data.</text>
</comment>
<evidence type="ECO:0000313" key="1">
    <source>
        <dbReference type="EMBL" id="PNU06198.1"/>
    </source>
</evidence>
<name>A0A2K2G5E3_9SPHN</name>
<keyword evidence="2" id="KW-1185">Reference proteome</keyword>
<organism evidence="1 2">
    <name type="scientific">Novosphingobium guangzhouense</name>
    <dbReference type="NCBI Taxonomy" id="1850347"/>
    <lineage>
        <taxon>Bacteria</taxon>
        <taxon>Pseudomonadati</taxon>
        <taxon>Pseudomonadota</taxon>
        <taxon>Alphaproteobacteria</taxon>
        <taxon>Sphingomonadales</taxon>
        <taxon>Sphingomonadaceae</taxon>
        <taxon>Novosphingobium</taxon>
    </lineage>
</organism>
<evidence type="ECO:0000313" key="2">
    <source>
        <dbReference type="Proteomes" id="UP000236327"/>
    </source>
</evidence>
<accession>A0A2K2G5E3</accession>
<dbReference type="AlphaFoldDB" id="A0A2K2G5E3"/>
<protein>
    <submittedName>
        <fullName evidence="1">Uncharacterized protein</fullName>
    </submittedName>
</protein>
<sequence>MTAHQIPYARRDQRAAIVQFEAAMLGVGQTGMDRYPLYPRFKIGCFFFSISNRNQGSVMQALKIREMPPGNETVEQGRRQLIKFENNRGHPQLRISFSLSNTDAF</sequence>
<reference evidence="1 2" key="1">
    <citation type="submission" date="2016-05" db="EMBL/GenBank/DDBJ databases">
        <title>Complete genome sequence of Novosphingobium guangzhouense SA925(T).</title>
        <authorList>
            <person name="Sha S."/>
        </authorList>
    </citation>
    <scope>NUCLEOTIDE SEQUENCE [LARGE SCALE GENOMIC DNA]</scope>
    <source>
        <strain evidence="1 2">SA925</strain>
    </source>
</reference>
<dbReference type="EMBL" id="LYMM01000003">
    <property type="protein sequence ID" value="PNU06198.1"/>
    <property type="molecule type" value="Genomic_DNA"/>
</dbReference>
<proteinExistence type="predicted"/>
<dbReference type="Proteomes" id="UP000236327">
    <property type="component" value="Unassembled WGS sequence"/>
</dbReference>